<reference evidence="2 3" key="1">
    <citation type="journal article" date="2014" name="Arch. Virol.">
        <title>Complete genome sequence of Tunisvirus, a new member of the proposed family Marseilleviridae.</title>
        <authorList>
            <person name="Aherfi S."/>
            <person name="Boughalmi M."/>
            <person name="Pagnier I."/>
            <person name="Fournous G."/>
            <person name="La Scola B."/>
            <person name="Raoult D."/>
            <person name="Colson P."/>
        </authorList>
    </citation>
    <scope>NUCLEOTIDE SEQUENCE [LARGE SCALE GENOMIC DNA]</scope>
    <source>
        <strain evidence="2 3">U484</strain>
    </source>
</reference>
<keyword evidence="1" id="KW-0812">Transmembrane</keyword>
<keyword evidence="1" id="KW-1133">Transmembrane helix</keyword>
<organism evidence="2 3">
    <name type="scientific">Tunisvirus fontaine2</name>
    <dbReference type="NCBI Taxonomy" id="1421067"/>
    <lineage>
        <taxon>Viruses</taxon>
        <taxon>Varidnaviria</taxon>
        <taxon>Bamfordvirae</taxon>
        <taxon>Nucleocytoviricota</taxon>
        <taxon>Megaviricetes</taxon>
        <taxon>Pimascovirales</taxon>
        <taxon>Pimascovirales incertae sedis</taxon>
        <taxon>Marseilleviridae</taxon>
        <taxon>Losannavirus</taxon>
        <taxon>Losannavirus tunisense</taxon>
    </lineage>
</organism>
<evidence type="ECO:0000256" key="1">
    <source>
        <dbReference type="SAM" id="Phobius"/>
    </source>
</evidence>
<keyword evidence="1" id="KW-0472">Membrane</keyword>
<gene>
    <name evidence="2" type="ORF">TNS_ORF320</name>
</gene>
<feature type="transmembrane region" description="Helical" evidence="1">
    <location>
        <begin position="28"/>
        <end position="45"/>
    </location>
</feature>
<name>V9SDR6_9VIRU</name>
<evidence type="ECO:0000313" key="3">
    <source>
        <dbReference type="Proteomes" id="UP000232615"/>
    </source>
</evidence>
<evidence type="ECO:0000313" key="2">
    <source>
        <dbReference type="EMBL" id="AHC55038.1"/>
    </source>
</evidence>
<sequence>MSPLQIVLGALLFVFVLWLLQGMFSGTVLTVLVALAVGFFVWWLLTDGRTY</sequence>
<protein>
    <submittedName>
        <fullName evidence="2">Uncharacterized protein</fullName>
    </submittedName>
</protein>
<accession>V9SDR6</accession>
<feature type="transmembrane region" description="Helical" evidence="1">
    <location>
        <begin position="6"/>
        <end position="21"/>
    </location>
</feature>
<proteinExistence type="predicted"/>
<keyword evidence="3" id="KW-1185">Reference proteome</keyword>
<dbReference type="EMBL" id="KF483846">
    <property type="protein sequence ID" value="AHC55038.1"/>
    <property type="molecule type" value="Genomic_DNA"/>
</dbReference>
<dbReference type="Proteomes" id="UP000232615">
    <property type="component" value="Segment"/>
</dbReference>